<evidence type="ECO:0000313" key="1">
    <source>
        <dbReference type="EMBL" id="WFG00301.1"/>
    </source>
</evidence>
<dbReference type="RefSeq" id="WP_277857223.1">
    <property type="nucleotide sequence ID" value="NZ_CP120943.1"/>
</dbReference>
<geneLocation type="plasmid" evidence="1 2">
    <name>pAC1520</name>
</geneLocation>
<protein>
    <submittedName>
        <fullName evidence="1">Uncharacterized protein</fullName>
    </submittedName>
</protein>
<accession>A0AAJ5ZBJ5</accession>
<evidence type="ECO:0000313" key="2">
    <source>
        <dbReference type="Proteomes" id="UP001218423"/>
    </source>
</evidence>
<gene>
    <name evidence="1" type="ORF">P5S46_21300</name>
</gene>
<sequence length="49" mass="5604">MTVDSRIPKVMGYVEALVDRKSQLLIEDEQLKERQSMHGAYDYADGAFV</sequence>
<proteinExistence type="predicted"/>
<keyword evidence="1" id="KW-0614">Plasmid</keyword>
<organism evidence="1 2">
    <name type="scientific">Aeromonas caviae</name>
    <name type="common">Aeromonas punctata</name>
    <dbReference type="NCBI Taxonomy" id="648"/>
    <lineage>
        <taxon>Bacteria</taxon>
        <taxon>Pseudomonadati</taxon>
        <taxon>Pseudomonadota</taxon>
        <taxon>Gammaproteobacteria</taxon>
        <taxon>Aeromonadales</taxon>
        <taxon>Aeromonadaceae</taxon>
        <taxon>Aeromonas</taxon>
    </lineage>
</organism>
<dbReference type="AlphaFoldDB" id="A0AAJ5ZBJ5"/>
<reference evidence="1" key="1">
    <citation type="submission" date="2023-03" db="EMBL/GenBank/DDBJ databases">
        <title>Aeromonas caviae strain AC1520.</title>
        <authorList>
            <person name="Xie T."/>
            <person name="Zhang Q."/>
            <person name="Deng J."/>
            <person name="Li X."/>
        </authorList>
    </citation>
    <scope>NUCLEOTIDE SEQUENCE</scope>
    <source>
        <strain evidence="1">AC1520</strain>
        <plasmid evidence="1">pAC1520</plasmid>
    </source>
</reference>
<dbReference type="Proteomes" id="UP001218423">
    <property type="component" value="Plasmid pAC1520"/>
</dbReference>
<dbReference type="EMBL" id="CP120943">
    <property type="protein sequence ID" value="WFG00301.1"/>
    <property type="molecule type" value="Genomic_DNA"/>
</dbReference>
<name>A0AAJ5ZBJ5_AERCA</name>